<comment type="caution">
    <text evidence="2">The sequence shown here is derived from an EMBL/GenBank/DDBJ whole genome shotgun (WGS) entry which is preliminary data.</text>
</comment>
<reference evidence="2 3" key="1">
    <citation type="submission" date="2021-10" db="EMBL/GenBank/DDBJ databases">
        <title>Streptomyces sp. strain SMC 277, a novel streptomycete isolated from soil.</title>
        <authorList>
            <person name="Chanama M."/>
        </authorList>
    </citation>
    <scope>NUCLEOTIDE SEQUENCE [LARGE SCALE GENOMIC DNA]</scope>
    <source>
        <strain evidence="2 3">SMC 277</strain>
    </source>
</reference>
<proteinExistence type="predicted"/>
<evidence type="ECO:0000313" key="2">
    <source>
        <dbReference type="EMBL" id="MCB5178926.1"/>
    </source>
</evidence>
<name>A0ABS8B2W6_9ACTN</name>
<keyword evidence="3" id="KW-1185">Reference proteome</keyword>
<keyword evidence="1" id="KW-0812">Transmembrane</keyword>
<dbReference type="RefSeq" id="WP_226725748.1">
    <property type="nucleotide sequence ID" value="NZ_JAJAUY010000014.1"/>
</dbReference>
<keyword evidence="1" id="KW-1133">Transmembrane helix</keyword>
<dbReference type="Proteomes" id="UP001199054">
    <property type="component" value="Unassembled WGS sequence"/>
</dbReference>
<keyword evidence="1" id="KW-0472">Membrane</keyword>
<gene>
    <name evidence="2" type="ORF">LG632_05940</name>
</gene>
<dbReference type="EMBL" id="JAJAUY010000014">
    <property type="protein sequence ID" value="MCB5178926.1"/>
    <property type="molecule type" value="Genomic_DNA"/>
</dbReference>
<protein>
    <submittedName>
        <fullName evidence="2">Uncharacterized protein</fullName>
    </submittedName>
</protein>
<sequence>MSARWESLKNRATLCLLLVAVAAGVFFVVGSASQQPSGWGAAYAFGSPARLQLPARCGTETVSGGRGTVVCERTTWTVDGETHQGALYAYADQIERSSGSLTLKGEAHVLADRAYGEPESWLTFVHLGALTLAATGLLGLLGSVVVALLPGRR</sequence>
<organism evidence="2 3">
    <name type="scientific">Streptomyces antimicrobicus</name>
    <dbReference type="NCBI Taxonomy" id="2883108"/>
    <lineage>
        <taxon>Bacteria</taxon>
        <taxon>Bacillati</taxon>
        <taxon>Actinomycetota</taxon>
        <taxon>Actinomycetes</taxon>
        <taxon>Kitasatosporales</taxon>
        <taxon>Streptomycetaceae</taxon>
        <taxon>Streptomyces</taxon>
    </lineage>
</organism>
<feature type="transmembrane region" description="Helical" evidence="1">
    <location>
        <begin position="124"/>
        <end position="149"/>
    </location>
</feature>
<evidence type="ECO:0000256" key="1">
    <source>
        <dbReference type="SAM" id="Phobius"/>
    </source>
</evidence>
<evidence type="ECO:0000313" key="3">
    <source>
        <dbReference type="Proteomes" id="UP001199054"/>
    </source>
</evidence>
<accession>A0ABS8B2W6</accession>